<dbReference type="Pfam" id="PF02518">
    <property type="entry name" value="HATPase_c"/>
    <property type="match status" value="1"/>
</dbReference>
<dbReference type="InterPro" id="IPR003594">
    <property type="entry name" value="HATPase_dom"/>
</dbReference>
<evidence type="ECO:0000256" key="4">
    <source>
        <dbReference type="ARBA" id="ARBA00022553"/>
    </source>
</evidence>
<dbReference type="OrthoDB" id="9784397at2"/>
<comment type="function">
    <text evidence="10">May play the central regulatory role in sporulation. It may be an element of the effector pathway responsible for the activation of sporulation genes in response to nutritional stress. Spo0A may act in concert with spo0H (a sigma factor) to control the expression of some genes that are critical to the sporulation process.</text>
</comment>
<dbReference type="EMBL" id="SOAZ01000032">
    <property type="protein sequence ID" value="TDT50284.1"/>
    <property type="molecule type" value="Genomic_DNA"/>
</dbReference>
<evidence type="ECO:0000256" key="1">
    <source>
        <dbReference type="ARBA" id="ARBA00000085"/>
    </source>
</evidence>
<keyword evidence="15" id="KW-1185">Reference proteome</keyword>
<dbReference type="PRINTS" id="PR00344">
    <property type="entry name" value="BCTRLSENSOR"/>
</dbReference>
<name>A0A4R7KA76_9CLOT</name>
<evidence type="ECO:0000256" key="5">
    <source>
        <dbReference type="ARBA" id="ARBA00022679"/>
    </source>
</evidence>
<evidence type="ECO:0000256" key="9">
    <source>
        <dbReference type="ARBA" id="ARBA00023012"/>
    </source>
</evidence>
<dbReference type="CDD" id="cd00082">
    <property type="entry name" value="HisKA"/>
    <property type="match status" value="1"/>
</dbReference>
<dbReference type="GO" id="GO:0000155">
    <property type="term" value="F:phosphorelay sensor kinase activity"/>
    <property type="evidence" value="ECO:0007669"/>
    <property type="project" value="InterPro"/>
</dbReference>
<keyword evidence="8" id="KW-0067">ATP-binding</keyword>
<reference evidence="14 15" key="1">
    <citation type="submission" date="2019-03" db="EMBL/GenBank/DDBJ databases">
        <title>Genomic Encyclopedia of Type Strains, Phase IV (KMG-IV): sequencing the most valuable type-strain genomes for metagenomic binning, comparative biology and taxonomic classification.</title>
        <authorList>
            <person name="Goeker M."/>
        </authorList>
    </citation>
    <scope>NUCLEOTIDE SEQUENCE [LARGE SCALE GENOMIC DNA]</scope>
    <source>
        <strain evidence="14 15">DSM 24455</strain>
    </source>
</reference>
<evidence type="ECO:0000256" key="10">
    <source>
        <dbReference type="ARBA" id="ARBA00024867"/>
    </source>
</evidence>
<feature type="domain" description="Response regulatory" evidence="13">
    <location>
        <begin position="625"/>
        <end position="737"/>
    </location>
</feature>
<evidence type="ECO:0000256" key="7">
    <source>
        <dbReference type="ARBA" id="ARBA00022777"/>
    </source>
</evidence>
<dbReference type="CDD" id="cd00156">
    <property type="entry name" value="REC"/>
    <property type="match status" value="1"/>
</dbReference>
<dbReference type="RefSeq" id="WP_133629270.1">
    <property type="nucleotide sequence ID" value="NZ_SOAZ01000032.1"/>
</dbReference>
<feature type="domain" description="Histidine kinase" evidence="12">
    <location>
        <begin position="394"/>
        <end position="606"/>
    </location>
</feature>
<dbReference type="SUPFAM" id="SSF52172">
    <property type="entry name" value="CheY-like"/>
    <property type="match status" value="1"/>
</dbReference>
<dbReference type="Pfam" id="PF00512">
    <property type="entry name" value="HisKA"/>
    <property type="match status" value="1"/>
</dbReference>
<dbReference type="PANTHER" id="PTHR43065">
    <property type="entry name" value="SENSOR HISTIDINE KINASE"/>
    <property type="match status" value="1"/>
</dbReference>
<dbReference type="SMART" id="SM00448">
    <property type="entry name" value="REC"/>
    <property type="match status" value="1"/>
</dbReference>
<evidence type="ECO:0000259" key="12">
    <source>
        <dbReference type="PROSITE" id="PS50109"/>
    </source>
</evidence>
<evidence type="ECO:0000256" key="6">
    <source>
        <dbReference type="ARBA" id="ARBA00022741"/>
    </source>
</evidence>
<dbReference type="InterPro" id="IPR004358">
    <property type="entry name" value="Sig_transdc_His_kin-like_C"/>
</dbReference>
<dbReference type="InterPro" id="IPR003661">
    <property type="entry name" value="HisK_dim/P_dom"/>
</dbReference>
<organism evidence="14 15">
    <name type="scientific">Fonticella tunisiensis</name>
    <dbReference type="NCBI Taxonomy" id="1096341"/>
    <lineage>
        <taxon>Bacteria</taxon>
        <taxon>Bacillati</taxon>
        <taxon>Bacillota</taxon>
        <taxon>Clostridia</taxon>
        <taxon>Eubacteriales</taxon>
        <taxon>Clostridiaceae</taxon>
        <taxon>Fonticella</taxon>
    </lineage>
</organism>
<evidence type="ECO:0000256" key="8">
    <source>
        <dbReference type="ARBA" id="ARBA00022840"/>
    </source>
</evidence>
<comment type="catalytic activity">
    <reaction evidence="1">
        <text>ATP + protein L-histidine = ADP + protein N-phospho-L-histidine.</text>
        <dbReference type="EC" id="2.7.13.3"/>
    </reaction>
</comment>
<dbReference type="AlphaFoldDB" id="A0A4R7KA76"/>
<dbReference type="SUPFAM" id="SSF55781">
    <property type="entry name" value="GAF domain-like"/>
    <property type="match status" value="1"/>
</dbReference>
<dbReference type="PROSITE" id="PS50109">
    <property type="entry name" value="HIS_KIN"/>
    <property type="match status" value="1"/>
</dbReference>
<evidence type="ECO:0000313" key="15">
    <source>
        <dbReference type="Proteomes" id="UP000295325"/>
    </source>
</evidence>
<gene>
    <name evidence="14" type="ORF">EDD71_1324</name>
</gene>
<dbReference type="GO" id="GO:0005524">
    <property type="term" value="F:ATP binding"/>
    <property type="evidence" value="ECO:0007669"/>
    <property type="project" value="UniProtKB-KW"/>
</dbReference>
<dbReference type="Gene3D" id="3.40.50.2300">
    <property type="match status" value="1"/>
</dbReference>
<dbReference type="InterPro" id="IPR005467">
    <property type="entry name" value="His_kinase_dom"/>
</dbReference>
<dbReference type="SMART" id="SM00388">
    <property type="entry name" value="HisKA"/>
    <property type="match status" value="1"/>
</dbReference>
<keyword evidence="6" id="KW-0547">Nucleotide-binding</keyword>
<dbReference type="Pfam" id="PF00072">
    <property type="entry name" value="Response_reg"/>
    <property type="match status" value="1"/>
</dbReference>
<keyword evidence="7" id="KW-0418">Kinase</keyword>
<dbReference type="SUPFAM" id="SSF47384">
    <property type="entry name" value="Homodimeric domain of signal transducing histidine kinase"/>
    <property type="match status" value="1"/>
</dbReference>
<comment type="caution">
    <text evidence="14">The sequence shown here is derived from an EMBL/GenBank/DDBJ whole genome shotgun (WGS) entry which is preliminary data.</text>
</comment>
<dbReference type="PANTHER" id="PTHR43065:SF46">
    <property type="entry name" value="C4-DICARBOXYLATE TRANSPORT SENSOR PROTEIN DCTB"/>
    <property type="match status" value="1"/>
</dbReference>
<accession>A0A4R7KA76</accession>
<sequence>MDVRSYFKEGLRYNLISTEEDNQLGVLSSFIAWSVEKGRRCIYFTDSQLHEDLDFNLKKYGLNLVELIGCGKLLLESAKEFFIERKTFIKPRNLVEIINNALGDGYSGLSIISDSDVFFENGFTEDVLYNYEKELNSIVKSYSLSALSCYNIDRFGVDTLFALTSLNPYFIYKVGREIKVYSRDKAFYSSAEVKDILYGFLKRREKINKQNKVYQYIGKLSGELSYKKDESDIIQTGLNSICQTAYAHHGFVVMVRDGRLDEKNIIRYRVPDEIMDVYLKSDFIEKHHRNNIFHMAKSMIHTVDEMEDDKKAIFERYNIYSCIIIPIKYNDDIYGYMWLTTQDRYISFNETAEFLYEVCETMAKMITEYRKYKKIQDSLIQSRKMQALGEFTGGIAHEFNNILTPIISYVQLLKSRLTDPILKKYLDIIEESANDGAKIVRRIQDFSRNKKREKELVDIDRAIEQAVEIARPKWSFESQINNSPIDINLNLNSNAFVEGAVTEVKEIFVNLISNAADAMPEGGSINISSYTEGGYVFVNVSDTGAGMDKNTVEKIFEPFFTTKNERGNGLGLSIVYNIVMEMKGNIEVESCPGRGTGFILSFPVKSGEVEEKLNKSNSSKYYKYKILIVDDQAPVADAVSEMLKSIGHDVTAVYDDDRAVELFKERDFDCVICDLTMLRYSGVQIARMFKEIKPDIPFILMTGWPGGLKSSDLKYIDEVVQKPFSIEEISSAICKVGKLSSSARLKLT</sequence>
<keyword evidence="5" id="KW-0808">Transferase</keyword>
<keyword evidence="9" id="KW-0902">Two-component regulatory system</keyword>
<dbReference type="Gene3D" id="1.10.287.130">
    <property type="match status" value="1"/>
</dbReference>
<evidence type="ECO:0000256" key="11">
    <source>
        <dbReference type="PROSITE-ProRule" id="PRU00169"/>
    </source>
</evidence>
<dbReference type="InterPro" id="IPR036890">
    <property type="entry name" value="HATPase_C_sf"/>
</dbReference>
<dbReference type="InterPro" id="IPR001789">
    <property type="entry name" value="Sig_transdc_resp-reg_receiver"/>
</dbReference>
<dbReference type="EC" id="2.7.13.3" evidence="2"/>
<evidence type="ECO:0000259" key="13">
    <source>
        <dbReference type="PROSITE" id="PS50110"/>
    </source>
</evidence>
<evidence type="ECO:0000256" key="2">
    <source>
        <dbReference type="ARBA" id="ARBA00012438"/>
    </source>
</evidence>
<evidence type="ECO:0000256" key="3">
    <source>
        <dbReference type="ARBA" id="ARBA00018672"/>
    </source>
</evidence>
<dbReference type="SMART" id="SM00387">
    <property type="entry name" value="HATPase_c"/>
    <property type="match status" value="1"/>
</dbReference>
<protein>
    <recommendedName>
        <fullName evidence="3">Stage 0 sporulation protein A homolog</fullName>
        <ecNumber evidence="2">2.7.13.3</ecNumber>
    </recommendedName>
</protein>
<feature type="modified residue" description="4-aspartylphosphate" evidence="11">
    <location>
        <position position="674"/>
    </location>
</feature>
<dbReference type="PROSITE" id="PS50110">
    <property type="entry name" value="RESPONSE_REGULATORY"/>
    <property type="match status" value="1"/>
</dbReference>
<dbReference type="Gene3D" id="3.30.565.10">
    <property type="entry name" value="Histidine kinase-like ATPase, C-terminal domain"/>
    <property type="match status" value="1"/>
</dbReference>
<dbReference type="InterPro" id="IPR025847">
    <property type="entry name" value="MEDS_domain"/>
</dbReference>
<dbReference type="InterPro" id="IPR011006">
    <property type="entry name" value="CheY-like_superfamily"/>
</dbReference>
<keyword evidence="4 11" id="KW-0597">Phosphoprotein</keyword>
<dbReference type="Proteomes" id="UP000295325">
    <property type="component" value="Unassembled WGS sequence"/>
</dbReference>
<proteinExistence type="predicted"/>
<dbReference type="Pfam" id="PF14417">
    <property type="entry name" value="MEDS"/>
    <property type="match status" value="1"/>
</dbReference>
<dbReference type="InterPro" id="IPR036097">
    <property type="entry name" value="HisK_dim/P_sf"/>
</dbReference>
<dbReference type="SUPFAM" id="SSF55874">
    <property type="entry name" value="ATPase domain of HSP90 chaperone/DNA topoisomerase II/histidine kinase"/>
    <property type="match status" value="1"/>
</dbReference>
<evidence type="ECO:0000313" key="14">
    <source>
        <dbReference type="EMBL" id="TDT50284.1"/>
    </source>
</evidence>